<protein>
    <submittedName>
        <fullName evidence="4">Glutathione S-transferase family protein</fullName>
    </submittedName>
</protein>
<dbReference type="Gene3D" id="1.20.1050.10">
    <property type="match status" value="1"/>
</dbReference>
<dbReference type="InterPro" id="IPR036282">
    <property type="entry name" value="Glutathione-S-Trfase_C_sf"/>
</dbReference>
<keyword evidence="5" id="KW-1185">Reference proteome</keyword>
<dbReference type="PROSITE" id="PS50405">
    <property type="entry name" value="GST_CTER"/>
    <property type="match status" value="1"/>
</dbReference>
<feature type="domain" description="GST N-terminal" evidence="2">
    <location>
        <begin position="1"/>
        <end position="81"/>
    </location>
</feature>
<dbReference type="PANTHER" id="PTHR44051:SF19">
    <property type="entry name" value="DISULFIDE-BOND OXIDOREDUCTASE YFCG"/>
    <property type="match status" value="1"/>
</dbReference>
<sequence length="207" mass="23257">MLRILGRMSSINVRKVLWTCDEIGLAYDREDWGNGYRPTGTPDFLALNPNGQVPVIQDEEGVLWESNAICRYLAGRHGRADLLPPGGRDRALVEQWMDWQASDLNVAWRHAFLGLVRLNPRFQDARMIEQSIEEWNRAMGILEGQLTATGAYAAGSAFTLADIVLGLSVHRWRMSPIPRPSSPALDAYYARLKERPAFQVHGSDSIP</sequence>
<evidence type="ECO:0000313" key="5">
    <source>
        <dbReference type="Proteomes" id="UP001597371"/>
    </source>
</evidence>
<dbReference type="SUPFAM" id="SSF47616">
    <property type="entry name" value="GST C-terminal domain-like"/>
    <property type="match status" value="1"/>
</dbReference>
<dbReference type="SFLD" id="SFLDG01150">
    <property type="entry name" value="Main.1:_Beta-like"/>
    <property type="match status" value="1"/>
</dbReference>
<dbReference type="EMBL" id="JBHUIJ010000013">
    <property type="protein sequence ID" value="MFD2238132.1"/>
    <property type="molecule type" value="Genomic_DNA"/>
</dbReference>
<dbReference type="SFLD" id="SFLDS00019">
    <property type="entry name" value="Glutathione_Transferase_(cytos"/>
    <property type="match status" value="1"/>
</dbReference>
<dbReference type="InterPro" id="IPR004046">
    <property type="entry name" value="GST_C"/>
</dbReference>
<dbReference type="InterPro" id="IPR036249">
    <property type="entry name" value="Thioredoxin-like_sf"/>
</dbReference>
<dbReference type="Pfam" id="PF02798">
    <property type="entry name" value="GST_N"/>
    <property type="match status" value="1"/>
</dbReference>
<dbReference type="PROSITE" id="PS50404">
    <property type="entry name" value="GST_NTER"/>
    <property type="match status" value="1"/>
</dbReference>
<evidence type="ECO:0000259" key="3">
    <source>
        <dbReference type="PROSITE" id="PS50405"/>
    </source>
</evidence>
<proteinExistence type="inferred from homology"/>
<evidence type="ECO:0000313" key="4">
    <source>
        <dbReference type="EMBL" id="MFD2238132.1"/>
    </source>
</evidence>
<dbReference type="SUPFAM" id="SSF52833">
    <property type="entry name" value="Thioredoxin-like"/>
    <property type="match status" value="1"/>
</dbReference>
<dbReference type="RefSeq" id="WP_209739043.1">
    <property type="nucleotide sequence ID" value="NZ_CP072611.1"/>
</dbReference>
<dbReference type="Pfam" id="PF00043">
    <property type="entry name" value="GST_C"/>
    <property type="match status" value="1"/>
</dbReference>
<feature type="domain" description="GST C-terminal" evidence="3">
    <location>
        <begin position="86"/>
        <end position="207"/>
    </location>
</feature>
<dbReference type="Gene3D" id="3.40.30.10">
    <property type="entry name" value="Glutaredoxin"/>
    <property type="match status" value="1"/>
</dbReference>
<reference evidence="5" key="1">
    <citation type="journal article" date="2019" name="Int. J. Syst. Evol. Microbiol.">
        <title>The Global Catalogue of Microorganisms (GCM) 10K type strain sequencing project: providing services to taxonomists for standard genome sequencing and annotation.</title>
        <authorList>
            <consortium name="The Broad Institute Genomics Platform"/>
            <consortium name="The Broad Institute Genome Sequencing Center for Infectious Disease"/>
            <person name="Wu L."/>
            <person name="Ma J."/>
        </authorList>
    </citation>
    <scope>NUCLEOTIDE SEQUENCE [LARGE SCALE GENOMIC DNA]</scope>
    <source>
        <strain evidence="5">ZS-35-S2</strain>
    </source>
</reference>
<dbReference type="InterPro" id="IPR040079">
    <property type="entry name" value="Glutathione_S-Trfase"/>
</dbReference>
<gene>
    <name evidence="4" type="ORF">ACFSKQ_11740</name>
</gene>
<evidence type="ECO:0000259" key="2">
    <source>
        <dbReference type="PROSITE" id="PS50404"/>
    </source>
</evidence>
<evidence type="ECO:0000256" key="1">
    <source>
        <dbReference type="RuleBase" id="RU003494"/>
    </source>
</evidence>
<dbReference type="PANTHER" id="PTHR44051">
    <property type="entry name" value="GLUTATHIONE S-TRANSFERASE-RELATED"/>
    <property type="match status" value="1"/>
</dbReference>
<organism evidence="4 5">
    <name type="scientific">Aureimonas populi</name>
    <dbReference type="NCBI Taxonomy" id="1701758"/>
    <lineage>
        <taxon>Bacteria</taxon>
        <taxon>Pseudomonadati</taxon>
        <taxon>Pseudomonadota</taxon>
        <taxon>Alphaproteobacteria</taxon>
        <taxon>Hyphomicrobiales</taxon>
        <taxon>Aurantimonadaceae</taxon>
        <taxon>Aureimonas</taxon>
    </lineage>
</organism>
<comment type="caution">
    <text evidence="4">The sequence shown here is derived from an EMBL/GenBank/DDBJ whole genome shotgun (WGS) entry which is preliminary data.</text>
</comment>
<dbReference type="InterPro" id="IPR004045">
    <property type="entry name" value="Glutathione_S-Trfase_N"/>
</dbReference>
<comment type="similarity">
    <text evidence="1">Belongs to the GST superfamily.</text>
</comment>
<dbReference type="InterPro" id="IPR010987">
    <property type="entry name" value="Glutathione-S-Trfase_C-like"/>
</dbReference>
<dbReference type="Proteomes" id="UP001597371">
    <property type="component" value="Unassembled WGS sequence"/>
</dbReference>
<dbReference type="CDD" id="cd03047">
    <property type="entry name" value="GST_N_2"/>
    <property type="match status" value="1"/>
</dbReference>
<dbReference type="SFLD" id="SFLDG00358">
    <property type="entry name" value="Main_(cytGST)"/>
    <property type="match status" value="1"/>
</dbReference>
<accession>A0ABW5CN69</accession>
<name>A0ABW5CN69_9HYPH</name>